<dbReference type="OrthoDB" id="756301at2759"/>
<dbReference type="PANTHER" id="PTHR45618">
    <property type="entry name" value="MITOCHONDRIAL DICARBOXYLATE CARRIER-RELATED"/>
    <property type="match status" value="1"/>
</dbReference>
<evidence type="ECO:0000256" key="7">
    <source>
        <dbReference type="ARBA" id="ARBA00023136"/>
    </source>
</evidence>
<name>A0A8J8T030_HALGN</name>
<gene>
    <name evidence="10" type="ORF">FGO68_gene15653</name>
</gene>
<dbReference type="Proteomes" id="UP000785679">
    <property type="component" value="Unassembled WGS sequence"/>
</dbReference>
<sequence length="297" mass="33431">MSETASKSNPLIFKAFLGGMASLCAGTVTHPIELIKIRFQMQNTLQESNIKYRSFPQAFQLIVKEEGFMALYKGIIPQWFKESIYSTLRLGSYEPLRNYISNGAAPGQTSFAIKFIAGGFAGLLGSTFSAPADIVKVRMQAWEGAHTRSVFWHLNDIKNNWGVQGFLKGVQPTIVRAIVLNAVFLSTYDHIKHFLIGNQWLADGYMNHFVSSMTSGLAITLTTSPFDVVKTRIQNQRTGQTLQYSGMVDCAWKTFRSEGILAFYKGFTPQWLRCGPYTVVQLMVWEKLRNYYGIKGI</sequence>
<comment type="caution">
    <text evidence="10">The sequence shown here is derived from an EMBL/GenBank/DDBJ whole genome shotgun (WGS) entry which is preliminary data.</text>
</comment>
<proteinExistence type="inferred from homology"/>
<organism evidence="10 11">
    <name type="scientific">Halteria grandinella</name>
    <dbReference type="NCBI Taxonomy" id="5974"/>
    <lineage>
        <taxon>Eukaryota</taxon>
        <taxon>Sar</taxon>
        <taxon>Alveolata</taxon>
        <taxon>Ciliophora</taxon>
        <taxon>Intramacronucleata</taxon>
        <taxon>Spirotrichea</taxon>
        <taxon>Stichotrichia</taxon>
        <taxon>Sporadotrichida</taxon>
        <taxon>Halteriidae</taxon>
        <taxon>Halteria</taxon>
    </lineage>
</organism>
<comment type="subcellular location">
    <subcellularLocation>
        <location evidence="1">Membrane</location>
        <topology evidence="1">Multi-pass membrane protein</topology>
    </subcellularLocation>
</comment>
<keyword evidence="3 9" id="KW-0813">Transport</keyword>
<keyword evidence="5" id="KW-0677">Repeat</keyword>
<dbReference type="GO" id="GO:0055085">
    <property type="term" value="P:transmembrane transport"/>
    <property type="evidence" value="ECO:0007669"/>
    <property type="project" value="InterPro"/>
</dbReference>
<evidence type="ECO:0000313" key="10">
    <source>
        <dbReference type="EMBL" id="TNV76596.1"/>
    </source>
</evidence>
<evidence type="ECO:0000256" key="9">
    <source>
        <dbReference type="RuleBase" id="RU000488"/>
    </source>
</evidence>
<dbReference type="InterPro" id="IPR018108">
    <property type="entry name" value="MCP_transmembrane"/>
</dbReference>
<reference evidence="10" key="1">
    <citation type="submission" date="2019-06" db="EMBL/GenBank/DDBJ databases">
        <authorList>
            <person name="Zheng W."/>
        </authorList>
    </citation>
    <scope>NUCLEOTIDE SEQUENCE</scope>
    <source>
        <strain evidence="10">QDHG01</strain>
    </source>
</reference>
<evidence type="ECO:0000256" key="3">
    <source>
        <dbReference type="ARBA" id="ARBA00022448"/>
    </source>
</evidence>
<keyword evidence="4 8" id="KW-0812">Transmembrane</keyword>
<evidence type="ECO:0000256" key="8">
    <source>
        <dbReference type="PROSITE-ProRule" id="PRU00282"/>
    </source>
</evidence>
<accession>A0A8J8T030</accession>
<dbReference type="InterPro" id="IPR050391">
    <property type="entry name" value="Mito_Metabolite_Transporter"/>
</dbReference>
<evidence type="ECO:0000256" key="2">
    <source>
        <dbReference type="ARBA" id="ARBA00006375"/>
    </source>
</evidence>
<feature type="repeat" description="Solcar" evidence="8">
    <location>
        <begin position="203"/>
        <end position="291"/>
    </location>
</feature>
<comment type="similarity">
    <text evidence="2 9">Belongs to the mitochondrial carrier (TC 2.A.29) family.</text>
</comment>
<dbReference type="AlphaFoldDB" id="A0A8J8T030"/>
<evidence type="ECO:0000256" key="6">
    <source>
        <dbReference type="ARBA" id="ARBA00022989"/>
    </source>
</evidence>
<evidence type="ECO:0000256" key="1">
    <source>
        <dbReference type="ARBA" id="ARBA00004141"/>
    </source>
</evidence>
<evidence type="ECO:0000256" key="5">
    <source>
        <dbReference type="ARBA" id="ARBA00022737"/>
    </source>
</evidence>
<protein>
    <submittedName>
        <fullName evidence="10">Uncharacterized protein</fullName>
    </submittedName>
</protein>
<dbReference type="PROSITE" id="PS50920">
    <property type="entry name" value="SOLCAR"/>
    <property type="match status" value="3"/>
</dbReference>
<keyword evidence="6" id="KW-1133">Transmembrane helix</keyword>
<dbReference type="EMBL" id="RRYP01013283">
    <property type="protein sequence ID" value="TNV76596.1"/>
    <property type="molecule type" value="Genomic_DNA"/>
</dbReference>
<dbReference type="InterPro" id="IPR002067">
    <property type="entry name" value="MCP"/>
</dbReference>
<keyword evidence="7 8" id="KW-0472">Membrane</keyword>
<dbReference type="GO" id="GO:0016020">
    <property type="term" value="C:membrane"/>
    <property type="evidence" value="ECO:0007669"/>
    <property type="project" value="UniProtKB-SubCell"/>
</dbReference>
<evidence type="ECO:0000313" key="11">
    <source>
        <dbReference type="Proteomes" id="UP000785679"/>
    </source>
</evidence>
<feature type="repeat" description="Solcar" evidence="8">
    <location>
        <begin position="9"/>
        <end position="99"/>
    </location>
</feature>
<dbReference type="InterPro" id="IPR023395">
    <property type="entry name" value="MCP_dom_sf"/>
</dbReference>
<dbReference type="PRINTS" id="PR00926">
    <property type="entry name" value="MITOCARRIER"/>
</dbReference>
<evidence type="ECO:0000256" key="4">
    <source>
        <dbReference type="ARBA" id="ARBA00022692"/>
    </source>
</evidence>
<feature type="repeat" description="Solcar" evidence="8">
    <location>
        <begin position="109"/>
        <end position="194"/>
    </location>
</feature>
<dbReference type="Pfam" id="PF00153">
    <property type="entry name" value="Mito_carr"/>
    <property type="match status" value="3"/>
</dbReference>
<dbReference type="SUPFAM" id="SSF103506">
    <property type="entry name" value="Mitochondrial carrier"/>
    <property type="match status" value="1"/>
</dbReference>
<keyword evidence="11" id="KW-1185">Reference proteome</keyword>
<dbReference type="Gene3D" id="1.50.40.10">
    <property type="entry name" value="Mitochondrial carrier domain"/>
    <property type="match status" value="1"/>
</dbReference>